<evidence type="ECO:0000313" key="2">
    <source>
        <dbReference type="EMBL" id="NWJ47296.1"/>
    </source>
</evidence>
<dbReference type="Pfam" id="PF10069">
    <property type="entry name" value="DICT"/>
    <property type="match status" value="1"/>
</dbReference>
<dbReference type="Proteomes" id="UP001431572">
    <property type="component" value="Chromosome 2"/>
</dbReference>
<accession>A0A8T7M5J0</accession>
<keyword evidence="5" id="KW-1185">Reference proteome</keyword>
<organism evidence="2 4">
    <name type="scientific">Candidatus Chlorohelix allophototropha</name>
    <dbReference type="NCBI Taxonomy" id="3003348"/>
    <lineage>
        <taxon>Bacteria</taxon>
        <taxon>Bacillati</taxon>
        <taxon>Chloroflexota</taxon>
        <taxon>Chloroflexia</taxon>
        <taxon>Candidatus Chloroheliales</taxon>
        <taxon>Candidatus Chloroheliaceae</taxon>
        <taxon>Candidatus Chlorohelix</taxon>
    </lineage>
</organism>
<proteinExistence type="predicted"/>
<dbReference type="InterPro" id="IPR019278">
    <property type="entry name" value="DICT_dom"/>
</dbReference>
<dbReference type="RefSeq" id="WP_341471099.1">
    <property type="nucleotide sequence ID" value="NZ_CP128400.1"/>
</dbReference>
<dbReference type="AlphaFoldDB" id="A0A8T7M5J0"/>
<evidence type="ECO:0000313" key="4">
    <source>
        <dbReference type="Proteomes" id="UP000521676"/>
    </source>
</evidence>
<reference evidence="2 4" key="1">
    <citation type="submission" date="2020-06" db="EMBL/GenBank/DDBJ databases">
        <title>Anoxygenic phototrophic Chloroflexota member uses a Type I reaction center.</title>
        <authorList>
            <person name="Tsuji J.M."/>
            <person name="Shaw N.A."/>
            <person name="Nagashima S."/>
            <person name="Venkiteswaran J."/>
            <person name="Schiff S.L."/>
            <person name="Hanada S."/>
            <person name="Tank M."/>
            <person name="Neufeld J.D."/>
        </authorList>
    </citation>
    <scope>NUCLEOTIDE SEQUENCE [LARGE SCALE GENOMIC DNA]</scope>
    <source>
        <strain evidence="2">L227-S17</strain>
    </source>
</reference>
<evidence type="ECO:0000259" key="1">
    <source>
        <dbReference type="Pfam" id="PF10069"/>
    </source>
</evidence>
<dbReference type="EMBL" id="CP128400">
    <property type="protein sequence ID" value="WJW69214.1"/>
    <property type="molecule type" value="Genomic_DNA"/>
</dbReference>
<feature type="domain" description="DICT" evidence="1">
    <location>
        <begin position="10"/>
        <end position="140"/>
    </location>
</feature>
<name>A0A8T7M5J0_9CHLR</name>
<sequence>MKKPLNLSLFQALKKVLKDEIEIIELPKPTLIEISHVLEDTVISNKLPAMVFTGFQESKYWLKEIKRYRELAGIAHSVAVFSGPPIGVSPNSKTNHEIPFPGSAEDLTANTINITLADNDSMRQEWFLIVLTKEFSVLLCGLDKHEPVSMEAERKFETIISFDPAVITIALALIESVLEHYRPEKLKIVKEGSKNFPPCLPTPKYLSIITSKFIEQAAFYRPLLRRLDQEIAMRATINRLLHEAGQPITSLLMQLELLKGEKFLNIEDLNTLLSLSERLKGILDQLSKVSEFKTESFDGFLYLDINKPLFEV</sequence>
<reference evidence="3" key="2">
    <citation type="journal article" date="2024" name="Nature">
        <title>Anoxygenic phototroph of the Chloroflexota uses a type I reaction centre.</title>
        <authorList>
            <person name="Tsuji J.M."/>
            <person name="Shaw N.A."/>
            <person name="Nagashima S."/>
            <person name="Venkiteswaran J.J."/>
            <person name="Schiff S.L."/>
            <person name="Watanabe T."/>
            <person name="Fukui M."/>
            <person name="Hanada S."/>
            <person name="Tank M."/>
            <person name="Neufeld J.D."/>
        </authorList>
    </citation>
    <scope>NUCLEOTIDE SEQUENCE</scope>
    <source>
        <strain evidence="3">L227-S17</strain>
    </source>
</reference>
<gene>
    <name evidence="2" type="ORF">HXX08_15650</name>
    <name evidence="3" type="ORF">OZ401_002811</name>
</gene>
<evidence type="ECO:0000313" key="3">
    <source>
        <dbReference type="EMBL" id="WJW69214.1"/>
    </source>
</evidence>
<dbReference type="EMBL" id="JACATZ010000003">
    <property type="protein sequence ID" value="NWJ47296.1"/>
    <property type="molecule type" value="Genomic_DNA"/>
</dbReference>
<evidence type="ECO:0000313" key="5">
    <source>
        <dbReference type="Proteomes" id="UP001431572"/>
    </source>
</evidence>
<dbReference type="Proteomes" id="UP000521676">
    <property type="component" value="Unassembled WGS sequence"/>
</dbReference>
<protein>
    <recommendedName>
        <fullName evidence="1">DICT domain-containing protein</fullName>
    </recommendedName>
</protein>